<sequence length="1066" mass="119304">MDYLKSVVPSQLLSERGSNLVIINPGSANIRIGLASKDTPLNIPHCIAWHTTQEPRRNVQDQLLNTQVTTTQYMEREKAYDMIASFLKIPFIDEEVGNNSYPRKMGRVDGLNPQNSRKDTSFDWTDVYKKEPSSSSALESSENKGTTSESLGQHRDANTEELGSSNHKYKKVIYGEEALKISPMAPYTLHRPIRRGHLNISLHYPMQQVLEDVHAIWDFILTEKLHIPLHERHKYAAMLVLPETFDNREIKELLSIVLRDLRFSSAVVHQEGLAAAFGNGLSTACVVKMGAQVTSVICIEDGAALPHTEKTLPFGGEDVSRCLLWTQRHHQTWPQIRTDMFTKPIDLLMLNRLKESYCEIKEGELDAVGVVHSYEDGMPAGSHKTRLTALNVPPMGLFFPMLLVPDAYPPPPSVWFRDYEDMLEDTWHMEFPRRPEMSDGLFSSVNTGYPLWDSYPAFSAKPKKEEKIGLAEAITSSILSTGRIDLQRKLFCSILLIGGVALTRGLVPAVEERVLHAIPSNEAIDTVEVLQSRSNPTVVPWKGGAGGGTVLVSACALVLVVCLRINCAESSENKGTTSESLGQHRDANTEELGSSNHKYKKVIYGEEALKISPMAPYTLHRPIRRGHLNISLHYPMQQVLEDVHAIWDFILTEKLHIPLHERHKYAAMLVLPETFDNREIKELLSIVLRDLRFSSAVEGLAAAFGNGLSTACVVKMGAQVTSVICIEDGAALPHTEKTLPFGGEDVSRCLLWTQRHHQTWPQIRTDMFTKPIDLLMLNRLKESYCEIKEGELDAVGVVHILMKMVPAGSHKTRLTALNVPPMGLFFPMLLVPDAYPPPPSVWFRDYEDMLEDTWHMEFPRRPEMSDGLFSSVNTGYPLWDSYPAFSAKPKKEEKIGLAEAITSSILSTGRIDLQRKLFCSILLIGGVALTRGLVPAVEERVLHAIPSNEAIDTVEVLQSRSNPTVVPWKGGAGGGTVLVSACALVLVVCLWQMTSTKRVFCWLHFSSCYQLSIYCASQQILGILDIGRDAWIHRDDWIRNGIHIGSGRKYKDSYFLQAQAMCYINS</sequence>
<evidence type="ECO:0000256" key="2">
    <source>
        <dbReference type="SAM" id="MobiDB-lite"/>
    </source>
</evidence>
<dbReference type="CDD" id="cd10206">
    <property type="entry name" value="ASKHA_NBD_Arp8-like"/>
    <property type="match status" value="2"/>
</dbReference>
<evidence type="ECO:0000313" key="4">
    <source>
        <dbReference type="Proteomes" id="UP000315295"/>
    </source>
</evidence>
<dbReference type="Gene3D" id="3.90.640.10">
    <property type="entry name" value="Actin, Chain A, domain 4"/>
    <property type="match status" value="2"/>
</dbReference>
<comment type="caution">
    <text evidence="3">The sequence shown here is derived from an EMBL/GenBank/DDBJ whole genome shotgun (WGS) entry which is preliminary data.</text>
</comment>
<reference evidence="3 4" key="1">
    <citation type="journal article" date="2019" name="G3 (Bethesda)">
        <title>Sequencing of a Wild Apple (Malus baccata) Genome Unravels the Differences Between Cultivated and Wild Apple Species Regarding Disease Resistance and Cold Tolerance.</title>
        <authorList>
            <person name="Chen X."/>
        </authorList>
    </citation>
    <scope>NUCLEOTIDE SEQUENCE [LARGE SCALE GENOMIC DNA]</scope>
    <source>
        <strain evidence="4">cv. Shandingzi</strain>
        <tissue evidence="3">Leaves</tissue>
    </source>
</reference>
<evidence type="ECO:0000256" key="1">
    <source>
        <dbReference type="RuleBase" id="RU000487"/>
    </source>
</evidence>
<dbReference type="Proteomes" id="UP000315295">
    <property type="component" value="Unassembled WGS sequence"/>
</dbReference>
<dbReference type="SMART" id="SM00268">
    <property type="entry name" value="ACTIN"/>
    <property type="match status" value="1"/>
</dbReference>
<feature type="compositionally biased region" description="Polar residues" evidence="2">
    <location>
        <begin position="572"/>
        <end position="581"/>
    </location>
</feature>
<evidence type="ECO:0000313" key="3">
    <source>
        <dbReference type="EMBL" id="TQE01133.1"/>
    </source>
</evidence>
<evidence type="ECO:0008006" key="5">
    <source>
        <dbReference type="Google" id="ProtNLM"/>
    </source>
</evidence>
<feature type="region of interest" description="Disordered" evidence="2">
    <location>
        <begin position="572"/>
        <end position="592"/>
    </location>
</feature>
<accession>A0A540MSB5</accession>
<dbReference type="FunFam" id="3.30.420.40:FF:000378">
    <property type="entry name" value="Actin-related protein 9"/>
    <property type="match status" value="1"/>
</dbReference>
<dbReference type="InterPro" id="IPR043129">
    <property type="entry name" value="ATPase_NBD"/>
</dbReference>
<dbReference type="SUPFAM" id="SSF53067">
    <property type="entry name" value="Actin-like ATPase domain"/>
    <property type="match status" value="3"/>
</dbReference>
<feature type="region of interest" description="Disordered" evidence="2">
    <location>
        <begin position="105"/>
        <end position="162"/>
    </location>
</feature>
<proteinExistence type="inferred from homology"/>
<dbReference type="STRING" id="106549.A0A540MSB5"/>
<dbReference type="Gene3D" id="3.30.420.40">
    <property type="match status" value="5"/>
</dbReference>
<comment type="similarity">
    <text evidence="1">Belongs to the actin family.</text>
</comment>
<dbReference type="AlphaFoldDB" id="A0A540MSB5"/>
<organism evidence="3 4">
    <name type="scientific">Malus baccata</name>
    <name type="common">Siberian crab apple</name>
    <name type="synonym">Pyrus baccata</name>
    <dbReference type="NCBI Taxonomy" id="106549"/>
    <lineage>
        <taxon>Eukaryota</taxon>
        <taxon>Viridiplantae</taxon>
        <taxon>Streptophyta</taxon>
        <taxon>Embryophyta</taxon>
        <taxon>Tracheophyta</taxon>
        <taxon>Spermatophyta</taxon>
        <taxon>Magnoliopsida</taxon>
        <taxon>eudicotyledons</taxon>
        <taxon>Gunneridae</taxon>
        <taxon>Pentapetalae</taxon>
        <taxon>rosids</taxon>
        <taxon>fabids</taxon>
        <taxon>Rosales</taxon>
        <taxon>Rosaceae</taxon>
        <taxon>Amygdaloideae</taxon>
        <taxon>Maleae</taxon>
        <taxon>Malus</taxon>
    </lineage>
</organism>
<name>A0A540MSB5_MALBA</name>
<dbReference type="FunFam" id="3.30.420.40:FF:000353">
    <property type="entry name" value="Actin-related protein 9"/>
    <property type="match status" value="2"/>
</dbReference>
<protein>
    <recommendedName>
        <fullName evidence="5">Actin-related protein 9</fullName>
    </recommendedName>
</protein>
<dbReference type="FunFam" id="3.90.640.10:FF:000044">
    <property type="entry name" value="Actin-related protein 9"/>
    <property type="match status" value="2"/>
</dbReference>
<dbReference type="Pfam" id="PF00022">
    <property type="entry name" value="Actin"/>
    <property type="match status" value="2"/>
</dbReference>
<dbReference type="InterPro" id="IPR004000">
    <property type="entry name" value="Actin"/>
</dbReference>
<feature type="compositionally biased region" description="Basic and acidic residues" evidence="2">
    <location>
        <begin position="116"/>
        <end position="132"/>
    </location>
</feature>
<dbReference type="PANTHER" id="PTHR11937">
    <property type="entry name" value="ACTIN"/>
    <property type="match status" value="1"/>
</dbReference>
<dbReference type="EMBL" id="VIEB01000202">
    <property type="protein sequence ID" value="TQE01133.1"/>
    <property type="molecule type" value="Genomic_DNA"/>
</dbReference>
<gene>
    <name evidence="3" type="ORF">C1H46_013272</name>
</gene>
<keyword evidence="4" id="KW-1185">Reference proteome</keyword>